<feature type="transmembrane region" description="Helical" evidence="1">
    <location>
        <begin position="186"/>
        <end position="207"/>
    </location>
</feature>
<feature type="transmembrane region" description="Helical" evidence="1">
    <location>
        <begin position="118"/>
        <end position="137"/>
    </location>
</feature>
<feature type="transmembrane region" description="Helical" evidence="1">
    <location>
        <begin position="91"/>
        <end position="112"/>
    </location>
</feature>
<protein>
    <submittedName>
        <fullName evidence="2">Uncharacterized protein</fullName>
    </submittedName>
</protein>
<dbReference type="RefSeq" id="WP_148369901.1">
    <property type="nucleotide sequence ID" value="NZ_VSKM01000007.1"/>
</dbReference>
<comment type="caution">
    <text evidence="2">The sequence shown here is derived from an EMBL/GenBank/DDBJ whole genome shotgun (WGS) entry which is preliminary data.</text>
</comment>
<reference evidence="2 3" key="1">
    <citation type="submission" date="2019-08" db="EMBL/GenBank/DDBJ databases">
        <title>Genomes of Antarctic Bizionia species.</title>
        <authorList>
            <person name="Bowman J.P."/>
        </authorList>
    </citation>
    <scope>NUCLEOTIDE SEQUENCE [LARGE SCALE GENOMIC DNA]</scope>
    <source>
        <strain evidence="2 3">HFD</strain>
    </source>
</reference>
<evidence type="ECO:0000313" key="2">
    <source>
        <dbReference type="EMBL" id="TYB74217.1"/>
    </source>
</evidence>
<dbReference type="AlphaFoldDB" id="A0A8H2QF73"/>
<keyword evidence="3" id="KW-1185">Reference proteome</keyword>
<keyword evidence="1" id="KW-0812">Transmembrane</keyword>
<sequence>MKITEQQIESLYKFTRQHYVEHYDLQTELVDHLANDIESFWEENPNLSFIEARNLAFKKFGVFGFMDVVDNKLKAMNKRYAKLLWDFGKEWFALPKIVITLIIFIVFLMCFSSQYGSYFIYGVTGGIAIYSLVKFIVLKRKLKIKRIKTGRIWLLEDLIFNAVAMNVFFLIIHIRPSLEIMESAGVISWSSIGFALFFTLASIYSYISLNVLPEESEKLLNQVYPEYKMV</sequence>
<evidence type="ECO:0000256" key="1">
    <source>
        <dbReference type="SAM" id="Phobius"/>
    </source>
</evidence>
<evidence type="ECO:0000313" key="3">
    <source>
        <dbReference type="Proteomes" id="UP000323324"/>
    </source>
</evidence>
<feature type="transmembrane region" description="Helical" evidence="1">
    <location>
        <begin position="158"/>
        <end position="174"/>
    </location>
</feature>
<accession>A0A8H2QF73</accession>
<keyword evidence="1" id="KW-1133">Transmembrane helix</keyword>
<keyword evidence="1" id="KW-0472">Membrane</keyword>
<name>A0A8H2QF73_9FLAO</name>
<dbReference type="Proteomes" id="UP000323324">
    <property type="component" value="Unassembled WGS sequence"/>
</dbReference>
<gene>
    <name evidence="2" type="ORF">ES676_08530</name>
</gene>
<proteinExistence type="predicted"/>
<dbReference type="EMBL" id="VSKM01000007">
    <property type="protein sequence ID" value="TYB74217.1"/>
    <property type="molecule type" value="Genomic_DNA"/>
</dbReference>
<organism evidence="2 3">
    <name type="scientific">Bizionia saleffrena</name>
    <dbReference type="NCBI Taxonomy" id="291189"/>
    <lineage>
        <taxon>Bacteria</taxon>
        <taxon>Pseudomonadati</taxon>
        <taxon>Bacteroidota</taxon>
        <taxon>Flavobacteriia</taxon>
        <taxon>Flavobacteriales</taxon>
        <taxon>Flavobacteriaceae</taxon>
        <taxon>Bizionia</taxon>
    </lineage>
</organism>